<dbReference type="InterPro" id="IPR045000">
    <property type="entry name" value="TR"/>
</dbReference>
<sequence length="135" mass="14642">MAIHKEATEYTAEDFSTMMVTNFEAPYNLCQLAHPLLKESGNGNIVFISSAAGVIATPSHSIYAATKGAMNQVTKNLACEGAKDNIRVNAVAPAVTRTPMLEAVEQDPTKKALIDRLLSRTPILVVLESLTRFQH</sequence>
<dbReference type="Pfam" id="PF00106">
    <property type="entry name" value="adh_short"/>
    <property type="match status" value="1"/>
</dbReference>
<dbReference type="InterPro" id="IPR036291">
    <property type="entry name" value="NAD(P)-bd_dom_sf"/>
</dbReference>
<dbReference type="PRINTS" id="PR00081">
    <property type="entry name" value="GDHRDH"/>
</dbReference>
<dbReference type="EMBL" id="GHES01014317">
    <property type="protein sequence ID" value="MPA44876.1"/>
    <property type="molecule type" value="Transcribed_RNA"/>
</dbReference>
<protein>
    <submittedName>
        <fullName evidence="3">Uncharacterized protein</fullName>
    </submittedName>
</protein>
<dbReference type="PROSITE" id="PS00061">
    <property type="entry name" value="ADH_SHORT"/>
    <property type="match status" value="1"/>
</dbReference>
<reference evidence="3" key="1">
    <citation type="submission" date="2019-08" db="EMBL/GenBank/DDBJ databases">
        <title>Reference gene set and small RNA set construction with multiple tissues from Davidia involucrata Baill.</title>
        <authorList>
            <person name="Yang H."/>
            <person name="Zhou C."/>
            <person name="Li G."/>
            <person name="Wang J."/>
            <person name="Gao P."/>
            <person name="Wang M."/>
            <person name="Wang R."/>
            <person name="Zhao Y."/>
        </authorList>
    </citation>
    <scope>NUCLEOTIDE SEQUENCE</scope>
    <source>
        <tissue evidence="3">Mixed with DoveR01_LX</tissue>
    </source>
</reference>
<evidence type="ECO:0000313" key="3">
    <source>
        <dbReference type="EMBL" id="MPA44876.1"/>
    </source>
</evidence>
<evidence type="ECO:0000256" key="2">
    <source>
        <dbReference type="ARBA" id="ARBA00023002"/>
    </source>
</evidence>
<dbReference type="SUPFAM" id="SSF51735">
    <property type="entry name" value="NAD(P)-binding Rossmann-fold domains"/>
    <property type="match status" value="1"/>
</dbReference>
<evidence type="ECO:0000256" key="1">
    <source>
        <dbReference type="ARBA" id="ARBA00022857"/>
    </source>
</evidence>
<dbReference type="InterPro" id="IPR020904">
    <property type="entry name" value="Sc_DH/Rdtase_CS"/>
</dbReference>
<keyword evidence="2" id="KW-0560">Oxidoreductase</keyword>
<dbReference type="PANTHER" id="PTHR42898">
    <property type="entry name" value="TROPINONE REDUCTASE"/>
    <property type="match status" value="1"/>
</dbReference>
<dbReference type="Gene3D" id="3.40.50.720">
    <property type="entry name" value="NAD(P)-binding Rossmann-like Domain"/>
    <property type="match status" value="1"/>
</dbReference>
<dbReference type="AlphaFoldDB" id="A0A5B6ZN78"/>
<name>A0A5B6ZN78_DAVIN</name>
<keyword evidence="1" id="KW-0521">NADP</keyword>
<organism evidence="3">
    <name type="scientific">Davidia involucrata</name>
    <name type="common">Dove tree</name>
    <dbReference type="NCBI Taxonomy" id="16924"/>
    <lineage>
        <taxon>Eukaryota</taxon>
        <taxon>Viridiplantae</taxon>
        <taxon>Streptophyta</taxon>
        <taxon>Embryophyta</taxon>
        <taxon>Tracheophyta</taxon>
        <taxon>Spermatophyta</taxon>
        <taxon>Magnoliopsida</taxon>
        <taxon>eudicotyledons</taxon>
        <taxon>Gunneridae</taxon>
        <taxon>Pentapetalae</taxon>
        <taxon>asterids</taxon>
        <taxon>Cornales</taxon>
        <taxon>Nyssaceae</taxon>
        <taxon>Davidia</taxon>
    </lineage>
</organism>
<dbReference type="InterPro" id="IPR002347">
    <property type="entry name" value="SDR_fam"/>
</dbReference>
<dbReference type="PANTHER" id="PTHR42898:SF79">
    <property type="entry name" value="NAD(P)-BINDING ROSSMANN-FOLD PROTEIN"/>
    <property type="match status" value="1"/>
</dbReference>
<gene>
    <name evidence="3" type="ORF">Din_014317</name>
</gene>
<accession>A0A5B6ZN78</accession>
<proteinExistence type="predicted"/>
<dbReference type="GO" id="GO:0016491">
    <property type="term" value="F:oxidoreductase activity"/>
    <property type="evidence" value="ECO:0007669"/>
    <property type="project" value="UniProtKB-KW"/>
</dbReference>